<feature type="transmembrane region" description="Helical" evidence="1">
    <location>
        <begin position="94"/>
        <end position="117"/>
    </location>
</feature>
<dbReference type="InterPro" id="IPR029787">
    <property type="entry name" value="Nucleotide_cyclase"/>
</dbReference>
<dbReference type="Gene3D" id="3.30.70.270">
    <property type="match status" value="1"/>
</dbReference>
<feature type="transmembrane region" description="Helical" evidence="1">
    <location>
        <begin position="123"/>
        <end position="139"/>
    </location>
</feature>
<dbReference type="InterPro" id="IPR000160">
    <property type="entry name" value="GGDEF_dom"/>
</dbReference>
<dbReference type="RefSeq" id="WP_209337411.1">
    <property type="nucleotide sequence ID" value="NZ_JAGIYY010000013.1"/>
</dbReference>
<dbReference type="CDD" id="cd01949">
    <property type="entry name" value="GGDEF"/>
    <property type="match status" value="1"/>
</dbReference>
<accession>A0A8J7R9L6</accession>
<evidence type="ECO:0000313" key="5">
    <source>
        <dbReference type="Proteomes" id="UP000666240"/>
    </source>
</evidence>
<dbReference type="PANTHER" id="PTHR44757">
    <property type="entry name" value="DIGUANYLATE CYCLASE DGCP"/>
    <property type="match status" value="1"/>
</dbReference>
<evidence type="ECO:0000259" key="3">
    <source>
        <dbReference type="PROSITE" id="PS50887"/>
    </source>
</evidence>
<reference evidence="4" key="1">
    <citation type="submission" date="2021-03" db="EMBL/GenBank/DDBJ databases">
        <title>Genome sequencing and assembly of Tianweitania sediminis.</title>
        <authorList>
            <person name="Chhetri G."/>
        </authorList>
    </citation>
    <scope>NUCLEOTIDE SEQUENCE</scope>
    <source>
        <strain evidence="4">Z8</strain>
    </source>
</reference>
<dbReference type="InterPro" id="IPR001633">
    <property type="entry name" value="EAL_dom"/>
</dbReference>
<dbReference type="PANTHER" id="PTHR44757:SF2">
    <property type="entry name" value="BIOFILM ARCHITECTURE MAINTENANCE PROTEIN MBAA"/>
    <property type="match status" value="1"/>
</dbReference>
<feature type="domain" description="GGDEF" evidence="3">
    <location>
        <begin position="369"/>
        <end position="501"/>
    </location>
</feature>
<keyword evidence="1" id="KW-0472">Membrane</keyword>
<comment type="caution">
    <text evidence="4">The sequence shown here is derived from an EMBL/GenBank/DDBJ whole genome shotgun (WGS) entry which is preliminary data.</text>
</comment>
<dbReference type="InterPro" id="IPR043128">
    <property type="entry name" value="Rev_trsase/Diguanyl_cyclase"/>
</dbReference>
<dbReference type="AlphaFoldDB" id="A0A8J7R9L6"/>
<dbReference type="PROSITE" id="PS50887">
    <property type="entry name" value="GGDEF"/>
    <property type="match status" value="1"/>
</dbReference>
<dbReference type="CDD" id="cd01948">
    <property type="entry name" value="EAL"/>
    <property type="match status" value="1"/>
</dbReference>
<dbReference type="Gene3D" id="3.30.450.20">
    <property type="entry name" value="PAS domain"/>
    <property type="match status" value="1"/>
</dbReference>
<dbReference type="SMART" id="SM00052">
    <property type="entry name" value="EAL"/>
    <property type="match status" value="1"/>
</dbReference>
<dbReference type="Pfam" id="PF00563">
    <property type="entry name" value="EAL"/>
    <property type="match status" value="1"/>
</dbReference>
<dbReference type="NCBIfam" id="TIGR00254">
    <property type="entry name" value="GGDEF"/>
    <property type="match status" value="1"/>
</dbReference>
<dbReference type="Pfam" id="PF00990">
    <property type="entry name" value="GGDEF"/>
    <property type="match status" value="1"/>
</dbReference>
<name>A0A8J7R9L6_9HYPH</name>
<feature type="transmembrane region" description="Helical" evidence="1">
    <location>
        <begin position="56"/>
        <end position="73"/>
    </location>
</feature>
<proteinExistence type="predicted"/>
<keyword evidence="1" id="KW-1133">Transmembrane helix</keyword>
<evidence type="ECO:0000256" key="1">
    <source>
        <dbReference type="SAM" id="Phobius"/>
    </source>
</evidence>
<dbReference type="SUPFAM" id="SSF141868">
    <property type="entry name" value="EAL domain-like"/>
    <property type="match status" value="1"/>
</dbReference>
<sequence>MNSFTLPDQQTSEQLPREIYISFVSALYGELRSLIIGSVAATGAALLIAWKTGNPYLYASVALILAVATYRAIEVRRYRRSDPSSWTQDDARDWEAHYVIAAAAYVALLSTFCMMTFLLTDDAFSQMLSLSMVIAYHIGVSGRNYAHDKLIDAQILCSAVPLAIGLISAGGYYPLIGILVLLPLFVAMRRIAAGLKNTLVKAVSSASGYSKLASRFDTALTNMPHGLVMFDAQRRAVVLNQSLRSVLGTASQPEQPFSIDSLDDLIAACPFKASPQAERLLKRMCLSASTGRSEKADFPTDDGRFLSVTVQGADSGGFVVCFEDITERRSAEEKVEFLATFDSLTGLLNRNGLDSLIEGTLAKAEADGGRLWVMFIDLDNFKRVNDTLGHHQGDNLLREVARRLTAVVGQAGKTARFGGDEFVVCLPSVDMPTAVELAEAAIAILSKPYQLSNHSVALGASVGVAVSGGRNTTKEKLLRDADTALYQAKADGKGIWRAFEPEMAHRARARQAIETDIRKAVEERRFHLAYQPLVDMKSRHVRTFEALLRWDHPERGSVSPQEFIPVVEDLGLIVSLGRWVLETACLQCLKWPEDIRVAVNLSSLQFRDGNFLEVVRQTLKQTGLPASRLELEITESVLLHNEAGALKDLAGLSRMGVRLALDDFGTGYSSLSYLRWLKLDKIKIDRAFVRDIGQDPKSLKLIAGIVSLAKELGLSVTVEGVETRQQLALLEEIGQIDELQGYLFSKPLHIDETLTLIASLSQKRDAA</sequence>
<dbReference type="Pfam" id="PF12860">
    <property type="entry name" value="PAS_7"/>
    <property type="match status" value="1"/>
</dbReference>
<dbReference type="InterPro" id="IPR035919">
    <property type="entry name" value="EAL_sf"/>
</dbReference>
<protein>
    <submittedName>
        <fullName evidence="4">EAL domain-containing protein</fullName>
    </submittedName>
</protein>
<dbReference type="InterPro" id="IPR052155">
    <property type="entry name" value="Biofilm_reg_signaling"/>
</dbReference>
<keyword evidence="1" id="KW-0812">Transmembrane</keyword>
<gene>
    <name evidence="4" type="ORF">J5Y06_22300</name>
</gene>
<dbReference type="SMART" id="SM00267">
    <property type="entry name" value="GGDEF"/>
    <property type="match status" value="1"/>
</dbReference>
<evidence type="ECO:0000313" key="4">
    <source>
        <dbReference type="EMBL" id="MBP0441385.1"/>
    </source>
</evidence>
<dbReference type="SUPFAM" id="SSF55073">
    <property type="entry name" value="Nucleotide cyclase"/>
    <property type="match status" value="1"/>
</dbReference>
<dbReference type="Gene3D" id="3.20.20.450">
    <property type="entry name" value="EAL domain"/>
    <property type="match status" value="1"/>
</dbReference>
<dbReference type="Proteomes" id="UP000666240">
    <property type="component" value="Unassembled WGS sequence"/>
</dbReference>
<evidence type="ECO:0000259" key="2">
    <source>
        <dbReference type="PROSITE" id="PS50883"/>
    </source>
</evidence>
<dbReference type="PROSITE" id="PS50883">
    <property type="entry name" value="EAL"/>
    <property type="match status" value="1"/>
</dbReference>
<feature type="domain" description="EAL" evidence="2">
    <location>
        <begin position="510"/>
        <end position="761"/>
    </location>
</feature>
<organism evidence="4 5">
    <name type="scientific">Tianweitania sediminis</name>
    <dbReference type="NCBI Taxonomy" id="1502156"/>
    <lineage>
        <taxon>Bacteria</taxon>
        <taxon>Pseudomonadati</taxon>
        <taxon>Pseudomonadota</taxon>
        <taxon>Alphaproteobacteria</taxon>
        <taxon>Hyphomicrobiales</taxon>
        <taxon>Phyllobacteriaceae</taxon>
        <taxon>Tianweitania</taxon>
    </lineage>
</organism>
<dbReference type="EMBL" id="JAGIYY010000013">
    <property type="protein sequence ID" value="MBP0441385.1"/>
    <property type="molecule type" value="Genomic_DNA"/>
</dbReference>
<keyword evidence="5" id="KW-1185">Reference proteome</keyword>